<dbReference type="InterPro" id="IPR004197">
    <property type="entry name" value="Cellulase_Ig-like"/>
</dbReference>
<protein>
    <recommendedName>
        <fullName evidence="8">Endoglucanase</fullName>
        <ecNumber evidence="8">3.2.1.4</ecNumber>
    </recommendedName>
</protein>
<organism evidence="12 13">
    <name type="scientific">Kribbella lupini</name>
    <dbReference type="NCBI Taxonomy" id="291602"/>
    <lineage>
        <taxon>Bacteria</taxon>
        <taxon>Bacillati</taxon>
        <taxon>Actinomycetota</taxon>
        <taxon>Actinomycetes</taxon>
        <taxon>Propionibacteriales</taxon>
        <taxon>Kribbellaceae</taxon>
        <taxon>Kribbella</taxon>
    </lineage>
</organism>
<dbReference type="SUPFAM" id="SSF48208">
    <property type="entry name" value="Six-hairpin glycosidases"/>
    <property type="match status" value="1"/>
</dbReference>
<feature type="signal peptide" evidence="8">
    <location>
        <begin position="1"/>
        <end position="17"/>
    </location>
</feature>
<evidence type="ECO:0000256" key="4">
    <source>
        <dbReference type="ARBA" id="ARBA00023295"/>
    </source>
</evidence>
<keyword evidence="2 6" id="KW-0378">Hydrolase</keyword>
<dbReference type="InterPro" id="IPR008928">
    <property type="entry name" value="6-hairpin_glycosidase_sf"/>
</dbReference>
<keyword evidence="8" id="KW-0136">Cellulose degradation</keyword>
<dbReference type="Gene3D" id="1.50.10.10">
    <property type="match status" value="1"/>
</dbReference>
<comment type="similarity">
    <text evidence="1 6 8">Belongs to the glycosyl hydrolase 9 (cellulase E) family.</text>
</comment>
<evidence type="ECO:0000256" key="5">
    <source>
        <dbReference type="ARBA" id="ARBA00023326"/>
    </source>
</evidence>
<evidence type="ECO:0000313" key="12">
    <source>
        <dbReference type="EMBL" id="GAA1510384.1"/>
    </source>
</evidence>
<dbReference type="InterPro" id="IPR018221">
    <property type="entry name" value="Glyco_hydro_9_His_AS"/>
</dbReference>
<evidence type="ECO:0000256" key="3">
    <source>
        <dbReference type="ARBA" id="ARBA00023277"/>
    </source>
</evidence>
<dbReference type="InterPro" id="IPR012341">
    <property type="entry name" value="6hp_glycosidase-like_sf"/>
</dbReference>
<proteinExistence type="inferred from homology"/>
<feature type="domain" description="CBM-cenC" evidence="10">
    <location>
        <begin position="25"/>
        <end position="142"/>
    </location>
</feature>
<feature type="active site" evidence="7">
    <location>
        <position position="705"/>
    </location>
</feature>
<evidence type="ECO:0000259" key="11">
    <source>
        <dbReference type="Pfam" id="PF02927"/>
    </source>
</evidence>
<evidence type="ECO:0000256" key="7">
    <source>
        <dbReference type="PROSITE-ProRule" id="PRU10060"/>
    </source>
</evidence>
<dbReference type="SUPFAM" id="SSF49785">
    <property type="entry name" value="Galactose-binding domain-like"/>
    <property type="match status" value="1"/>
</dbReference>
<keyword evidence="3 6" id="KW-0119">Carbohydrate metabolism</keyword>
<dbReference type="CDD" id="cd02850">
    <property type="entry name" value="E_set_Cellulase_N"/>
    <property type="match status" value="1"/>
</dbReference>
<dbReference type="Gene3D" id="2.60.120.260">
    <property type="entry name" value="Galactose-binding domain-like"/>
    <property type="match status" value="1"/>
</dbReference>
<dbReference type="Gene3D" id="2.60.40.10">
    <property type="entry name" value="Immunoglobulins"/>
    <property type="match status" value="1"/>
</dbReference>
<dbReference type="InterPro" id="IPR008979">
    <property type="entry name" value="Galactose-bd-like_sf"/>
</dbReference>
<feature type="chain" id="PRO_5044986461" description="Endoglucanase" evidence="8">
    <location>
        <begin position="18"/>
        <end position="727"/>
    </location>
</feature>
<keyword evidence="13" id="KW-1185">Reference proteome</keyword>
<evidence type="ECO:0000256" key="1">
    <source>
        <dbReference type="ARBA" id="ARBA00007072"/>
    </source>
</evidence>
<evidence type="ECO:0000259" key="9">
    <source>
        <dbReference type="Pfam" id="PF00759"/>
    </source>
</evidence>
<evidence type="ECO:0000256" key="8">
    <source>
        <dbReference type="RuleBase" id="RU361166"/>
    </source>
</evidence>
<comment type="catalytic activity">
    <reaction evidence="8">
        <text>Endohydrolysis of (1-&gt;4)-beta-D-glucosidic linkages in cellulose, lichenin and cereal beta-D-glucans.</text>
        <dbReference type="EC" id="3.2.1.4"/>
    </reaction>
</comment>
<dbReference type="InterPro" id="IPR013783">
    <property type="entry name" value="Ig-like_fold"/>
</dbReference>
<dbReference type="PROSITE" id="PS00698">
    <property type="entry name" value="GH9_3"/>
    <property type="match status" value="1"/>
</dbReference>
<feature type="active site" evidence="7">
    <location>
        <position position="696"/>
    </location>
</feature>
<feature type="domain" description="Glycoside hydrolase family 9" evidence="9">
    <location>
        <begin position="264"/>
        <end position="717"/>
    </location>
</feature>
<reference evidence="13" key="1">
    <citation type="journal article" date="2019" name="Int. J. Syst. Evol. Microbiol.">
        <title>The Global Catalogue of Microorganisms (GCM) 10K type strain sequencing project: providing services to taxonomists for standard genome sequencing and annotation.</title>
        <authorList>
            <consortium name="The Broad Institute Genomics Platform"/>
            <consortium name="The Broad Institute Genome Sequencing Center for Infectious Disease"/>
            <person name="Wu L."/>
            <person name="Ma J."/>
        </authorList>
    </citation>
    <scope>NUCLEOTIDE SEQUENCE [LARGE SCALE GENOMIC DNA]</scope>
    <source>
        <strain evidence="13">JCM 14303</strain>
    </source>
</reference>
<dbReference type="PROSITE" id="PS00592">
    <property type="entry name" value="GH9_2"/>
    <property type="match status" value="1"/>
</dbReference>
<sequence>MLTALVLSLVGPPAAQAADPEYERILNGTFDTDKSPWWSSGSTPTAVEGGRLCAQVPAGTVNVWDAMIGQDDIPVEAGQDYRLRFTATASRDVTVRAVVQLAGTPQTTVLNQPAALGASPKAFEFTAPSTVTSDHAQVSFQAGGNGAAFTLCLDDISLVGGVVPPGGVRDFGSPVRVNQLGYLGNGPRRATYVTDAVEPQPWRLLDATDRVVSTGVSTPYGLDAAAGTRVQRIDFGRYRGSGQGFRLAVGDHLSEPFDLGNDLYRPLRRDALAYFYNNRSGIPIEARYVGEAYARPAGHSGVAPNQGDTSVPCLPGTCGYSLDVRGGWYDAGDHGKYVVNGALAAWQLLDLYERSAQHRDRGVDLRIPEAGNRTPDVLDEARWEIDFLLRMQVPSGALAGMVHHKIHDVAWTGLPLLPSADPQPRYLYPPSTAATLNVAAVGARCARVYAAWDKAFAARCLSAAEKAWKAAAAHPAVYAPDGGVGGGAYDDTKVSDEFSWAAAELFVATGKASYRRSITTVLKAADGFSWQETGGLADLALARAPWRLPLVDQWKLRQRIAAVADVYVAAARGQGYANPYQPADGKYVWGSNSAVANSALILAVAYDLTRNNAYRSAALESLDYLLGRNAINQSYVTGYGERASQNQHHRFWAKSLDPALPSPYPGSLAGGPNSGLQDPVAQRNLQGCAPATCYTDHIGSYSTNEVAVNWNSALAWITAFADAEGRS</sequence>
<dbReference type="SUPFAM" id="SSF81296">
    <property type="entry name" value="E set domains"/>
    <property type="match status" value="1"/>
</dbReference>
<dbReference type="Pfam" id="PF02927">
    <property type="entry name" value="CelD_N"/>
    <property type="match status" value="1"/>
</dbReference>
<keyword evidence="4 6" id="KW-0326">Glycosidase</keyword>
<dbReference type="InterPro" id="IPR033126">
    <property type="entry name" value="Glyco_hydro_9_Asp/Glu_AS"/>
</dbReference>
<evidence type="ECO:0000259" key="10">
    <source>
        <dbReference type="Pfam" id="PF02018"/>
    </source>
</evidence>
<dbReference type="InterPro" id="IPR003305">
    <property type="entry name" value="CenC_carb-bd"/>
</dbReference>
<dbReference type="InterPro" id="IPR001701">
    <property type="entry name" value="Glyco_hydro_9"/>
</dbReference>
<accession>A0ABP4KV31</accession>
<name>A0ABP4KV31_9ACTN</name>
<dbReference type="InterPro" id="IPR014756">
    <property type="entry name" value="Ig_E-set"/>
</dbReference>
<keyword evidence="8" id="KW-0732">Signal</keyword>
<feature type="active site" evidence="6">
    <location>
        <position position="648"/>
    </location>
</feature>
<dbReference type="Pfam" id="PF00759">
    <property type="entry name" value="Glyco_hydro_9"/>
    <property type="match status" value="1"/>
</dbReference>
<evidence type="ECO:0000313" key="13">
    <source>
        <dbReference type="Proteomes" id="UP001500363"/>
    </source>
</evidence>
<comment type="caution">
    <text evidence="12">The sequence shown here is derived from an EMBL/GenBank/DDBJ whole genome shotgun (WGS) entry which is preliminary data.</text>
</comment>
<feature type="domain" description="Cellulase Ig-like" evidence="11">
    <location>
        <begin position="172"/>
        <end position="251"/>
    </location>
</feature>
<dbReference type="EMBL" id="BAAANC010000001">
    <property type="protein sequence ID" value="GAA1510384.1"/>
    <property type="molecule type" value="Genomic_DNA"/>
</dbReference>
<dbReference type="EC" id="3.2.1.4" evidence="8"/>
<gene>
    <name evidence="12" type="ORF">GCM10009741_04310</name>
</gene>
<dbReference type="PANTHER" id="PTHR22298">
    <property type="entry name" value="ENDO-1,4-BETA-GLUCANASE"/>
    <property type="match status" value="1"/>
</dbReference>
<keyword evidence="5 6" id="KW-0624">Polysaccharide degradation</keyword>
<dbReference type="Proteomes" id="UP001500363">
    <property type="component" value="Unassembled WGS sequence"/>
</dbReference>
<evidence type="ECO:0000256" key="2">
    <source>
        <dbReference type="ARBA" id="ARBA00022801"/>
    </source>
</evidence>
<dbReference type="Pfam" id="PF02018">
    <property type="entry name" value="CBM_4_9"/>
    <property type="match status" value="1"/>
</dbReference>
<evidence type="ECO:0000256" key="6">
    <source>
        <dbReference type="PROSITE-ProRule" id="PRU10059"/>
    </source>
</evidence>